<sequence>MRTMGHQRTVLVDIQLDVVSDENFPELPVYDQDPGMQRSPQADNKSRSFASTDCRTQFEEK</sequence>
<dbReference type="WBParaSite" id="nRc.2.0.1.t09088-RA">
    <property type="protein sequence ID" value="nRc.2.0.1.t09088-RA"/>
    <property type="gene ID" value="nRc.2.0.1.g09088"/>
</dbReference>
<accession>A0A915I4N0</accession>
<evidence type="ECO:0000256" key="1">
    <source>
        <dbReference type="SAM" id="MobiDB-lite"/>
    </source>
</evidence>
<feature type="region of interest" description="Disordered" evidence="1">
    <location>
        <begin position="25"/>
        <end position="61"/>
    </location>
</feature>
<organism evidence="2 3">
    <name type="scientific">Romanomermis culicivorax</name>
    <name type="common">Nematode worm</name>
    <dbReference type="NCBI Taxonomy" id="13658"/>
    <lineage>
        <taxon>Eukaryota</taxon>
        <taxon>Metazoa</taxon>
        <taxon>Ecdysozoa</taxon>
        <taxon>Nematoda</taxon>
        <taxon>Enoplea</taxon>
        <taxon>Dorylaimia</taxon>
        <taxon>Mermithida</taxon>
        <taxon>Mermithoidea</taxon>
        <taxon>Mermithidae</taxon>
        <taxon>Romanomermis</taxon>
    </lineage>
</organism>
<protein>
    <submittedName>
        <fullName evidence="3">Uncharacterized protein</fullName>
    </submittedName>
</protein>
<name>A0A915I4N0_ROMCU</name>
<dbReference type="Proteomes" id="UP000887565">
    <property type="component" value="Unplaced"/>
</dbReference>
<feature type="compositionally biased region" description="Polar residues" evidence="1">
    <location>
        <begin position="38"/>
        <end position="55"/>
    </location>
</feature>
<dbReference type="AlphaFoldDB" id="A0A915I4N0"/>
<proteinExistence type="predicted"/>
<keyword evidence="2" id="KW-1185">Reference proteome</keyword>
<reference evidence="3" key="1">
    <citation type="submission" date="2022-11" db="UniProtKB">
        <authorList>
            <consortium name="WormBaseParasite"/>
        </authorList>
    </citation>
    <scope>IDENTIFICATION</scope>
</reference>
<evidence type="ECO:0000313" key="2">
    <source>
        <dbReference type="Proteomes" id="UP000887565"/>
    </source>
</evidence>
<evidence type="ECO:0000313" key="3">
    <source>
        <dbReference type="WBParaSite" id="nRc.2.0.1.t09088-RA"/>
    </source>
</evidence>